<name>A0ABR4CIU2_9HELO</name>
<proteinExistence type="predicted"/>
<comment type="caution">
    <text evidence="1">The sequence shown here is derived from an EMBL/GenBank/DDBJ whole genome shotgun (WGS) entry which is preliminary data.</text>
</comment>
<reference evidence="1 2" key="1">
    <citation type="journal article" date="2024" name="Commun. Biol.">
        <title>Comparative genomic analysis of thermophilic fungi reveals convergent evolutionary adaptations and gene losses.</title>
        <authorList>
            <person name="Steindorff A.S."/>
            <person name="Aguilar-Pontes M.V."/>
            <person name="Robinson A.J."/>
            <person name="Andreopoulos B."/>
            <person name="LaButti K."/>
            <person name="Kuo A."/>
            <person name="Mondo S."/>
            <person name="Riley R."/>
            <person name="Otillar R."/>
            <person name="Haridas S."/>
            <person name="Lipzen A."/>
            <person name="Grimwood J."/>
            <person name="Schmutz J."/>
            <person name="Clum A."/>
            <person name="Reid I.D."/>
            <person name="Moisan M.C."/>
            <person name="Butler G."/>
            <person name="Nguyen T.T.M."/>
            <person name="Dewar K."/>
            <person name="Conant G."/>
            <person name="Drula E."/>
            <person name="Henrissat B."/>
            <person name="Hansel C."/>
            <person name="Singer S."/>
            <person name="Hutchinson M.I."/>
            <person name="de Vries R.P."/>
            <person name="Natvig D.O."/>
            <person name="Powell A.J."/>
            <person name="Tsang A."/>
            <person name="Grigoriev I.V."/>
        </authorList>
    </citation>
    <scope>NUCLEOTIDE SEQUENCE [LARGE SCALE GENOMIC DNA]</scope>
    <source>
        <strain evidence="1 2">CBS 494.80</strain>
    </source>
</reference>
<evidence type="ECO:0000313" key="2">
    <source>
        <dbReference type="Proteomes" id="UP001595075"/>
    </source>
</evidence>
<gene>
    <name evidence="1" type="ORF">VTL71DRAFT_15489</name>
</gene>
<dbReference type="EMBL" id="JAZHXI010000008">
    <property type="protein sequence ID" value="KAL2069151.1"/>
    <property type="molecule type" value="Genomic_DNA"/>
</dbReference>
<protein>
    <submittedName>
        <fullName evidence="1">Uncharacterized protein</fullName>
    </submittedName>
</protein>
<dbReference type="Proteomes" id="UP001595075">
    <property type="component" value="Unassembled WGS sequence"/>
</dbReference>
<sequence length="82" mass="9731">MPFTKRTNERYETCTEWQNIACAFIIYCRLKSFCYSQSFLVSSIPIHAIPHIVLHYDQRNAIALSMLKLCHRSQAIITFWNF</sequence>
<organism evidence="1 2">
    <name type="scientific">Oculimacula yallundae</name>
    <dbReference type="NCBI Taxonomy" id="86028"/>
    <lineage>
        <taxon>Eukaryota</taxon>
        <taxon>Fungi</taxon>
        <taxon>Dikarya</taxon>
        <taxon>Ascomycota</taxon>
        <taxon>Pezizomycotina</taxon>
        <taxon>Leotiomycetes</taxon>
        <taxon>Helotiales</taxon>
        <taxon>Ploettnerulaceae</taxon>
        <taxon>Oculimacula</taxon>
    </lineage>
</organism>
<evidence type="ECO:0000313" key="1">
    <source>
        <dbReference type="EMBL" id="KAL2069151.1"/>
    </source>
</evidence>
<keyword evidence="2" id="KW-1185">Reference proteome</keyword>
<accession>A0ABR4CIU2</accession>